<gene>
    <name evidence="8" type="ORF">GCM10009827_072080</name>
</gene>
<sequence>MRAPTMLTLARQTVHSSWRGYLGAFVALLFGVILIAVTVTLIGSVDATSGRAGVTADQRAQLDDLAAMFGMMSALSAFMALFVVGSTFGFVVAGRRRELGLLRLVGATPRQVRWLLLGESAVVAAAATTVGGLLGTSLAPAVLWLVRAIGVTTLDLQPPSPWIAWTVAAPTGAMVALLGAWRSSRRAARITPSAALREAAIERTRPSIIQFAVAALCFGGVVAAVIAAADLPPLFALIAAILLPEVVVIGLMSIGPAVVPRLAALLARPCLSRDVTARMARDEVRAATRATAAVAAPVVAISAIAGSLLLALSFTADWTTAQDRARLHAPLVVEAGSPAAAASVESDTAVAIADARRQVMLQRDDNGRPGERDEVEIIDPATAVAARGLTAARGTLDDFHGRSVAVTNTWVTDAGIGLGGTLVVWIDGDRVPLRVVAVIPDAPDLYGELAIPADLLPPATGGATGTVFVVPRTDAATARESLKRTLAGSDSRILDAGDWIDATTARTRRANNLGLTILLGPAGVYAAIAIVNATLIGASHRRRQRDLIQLVGAIPDQVRRAAIWQAALVCGTGLLLGGATTVLLGWLVRRAITADLAGFPVPITIPWLPLLGIGVTCLLLTVAAAVAGIRTRKPPSLAEHAS</sequence>
<evidence type="ECO:0000256" key="5">
    <source>
        <dbReference type="ARBA" id="ARBA00023136"/>
    </source>
</evidence>
<comment type="subcellular location">
    <subcellularLocation>
        <location evidence="1">Cell membrane</location>
        <topology evidence="1">Multi-pass membrane protein</topology>
    </subcellularLocation>
</comment>
<proteinExistence type="predicted"/>
<evidence type="ECO:0000256" key="1">
    <source>
        <dbReference type="ARBA" id="ARBA00004651"/>
    </source>
</evidence>
<accession>A0ABP4MDD4</accession>
<dbReference type="EMBL" id="BAAAQD010000016">
    <property type="protein sequence ID" value="GAA1542161.1"/>
    <property type="molecule type" value="Genomic_DNA"/>
</dbReference>
<feature type="transmembrane region" description="Helical" evidence="6">
    <location>
        <begin position="290"/>
        <end position="314"/>
    </location>
</feature>
<feature type="transmembrane region" description="Helical" evidence="6">
    <location>
        <begin position="162"/>
        <end position="181"/>
    </location>
</feature>
<evidence type="ECO:0000256" key="3">
    <source>
        <dbReference type="ARBA" id="ARBA00022692"/>
    </source>
</evidence>
<dbReference type="Pfam" id="PF02687">
    <property type="entry name" value="FtsX"/>
    <property type="match status" value="2"/>
</dbReference>
<feature type="domain" description="ABC3 transporter permease C-terminal" evidence="7">
    <location>
        <begin position="71"/>
        <end position="192"/>
    </location>
</feature>
<organism evidence="8 9">
    <name type="scientific">Dactylosporangium maewongense</name>
    <dbReference type="NCBI Taxonomy" id="634393"/>
    <lineage>
        <taxon>Bacteria</taxon>
        <taxon>Bacillati</taxon>
        <taxon>Actinomycetota</taxon>
        <taxon>Actinomycetes</taxon>
        <taxon>Micromonosporales</taxon>
        <taxon>Micromonosporaceae</taxon>
        <taxon>Dactylosporangium</taxon>
    </lineage>
</organism>
<keyword evidence="3 6" id="KW-0812">Transmembrane</keyword>
<dbReference type="Proteomes" id="UP001501470">
    <property type="component" value="Unassembled WGS sequence"/>
</dbReference>
<feature type="transmembrane region" description="Helical" evidence="6">
    <location>
        <begin position="234"/>
        <end position="259"/>
    </location>
</feature>
<evidence type="ECO:0000256" key="2">
    <source>
        <dbReference type="ARBA" id="ARBA00022475"/>
    </source>
</evidence>
<feature type="transmembrane region" description="Helical" evidence="6">
    <location>
        <begin position="513"/>
        <end position="535"/>
    </location>
</feature>
<evidence type="ECO:0000259" key="7">
    <source>
        <dbReference type="Pfam" id="PF02687"/>
    </source>
</evidence>
<keyword evidence="4 6" id="KW-1133">Transmembrane helix</keyword>
<feature type="transmembrane region" description="Helical" evidence="6">
    <location>
        <begin position="207"/>
        <end position="228"/>
    </location>
</feature>
<dbReference type="RefSeq" id="WP_344507144.1">
    <property type="nucleotide sequence ID" value="NZ_BAAAQD010000016.1"/>
</dbReference>
<keyword evidence="5 6" id="KW-0472">Membrane</keyword>
<dbReference type="PANTHER" id="PTHR30287:SF1">
    <property type="entry name" value="INNER MEMBRANE PROTEIN"/>
    <property type="match status" value="1"/>
</dbReference>
<keyword evidence="9" id="KW-1185">Reference proteome</keyword>
<dbReference type="InterPro" id="IPR038766">
    <property type="entry name" value="Membrane_comp_ABC_pdt"/>
</dbReference>
<feature type="transmembrane region" description="Helical" evidence="6">
    <location>
        <begin position="607"/>
        <end position="629"/>
    </location>
</feature>
<evidence type="ECO:0000313" key="8">
    <source>
        <dbReference type="EMBL" id="GAA1542161.1"/>
    </source>
</evidence>
<feature type="transmembrane region" description="Helical" evidence="6">
    <location>
        <begin position="65"/>
        <end position="93"/>
    </location>
</feature>
<evidence type="ECO:0000256" key="4">
    <source>
        <dbReference type="ARBA" id="ARBA00022989"/>
    </source>
</evidence>
<feature type="transmembrane region" description="Helical" evidence="6">
    <location>
        <begin position="21"/>
        <end position="45"/>
    </location>
</feature>
<dbReference type="PANTHER" id="PTHR30287">
    <property type="entry name" value="MEMBRANE COMPONENT OF PREDICTED ABC SUPERFAMILY METABOLITE UPTAKE TRANSPORTER"/>
    <property type="match status" value="1"/>
</dbReference>
<name>A0ABP4MDD4_9ACTN</name>
<dbReference type="InterPro" id="IPR003838">
    <property type="entry name" value="ABC3_permease_C"/>
</dbReference>
<feature type="transmembrane region" description="Helical" evidence="6">
    <location>
        <begin position="114"/>
        <end position="142"/>
    </location>
</feature>
<comment type="caution">
    <text evidence="8">The sequence shown here is derived from an EMBL/GenBank/DDBJ whole genome shotgun (WGS) entry which is preliminary data.</text>
</comment>
<evidence type="ECO:0000313" key="9">
    <source>
        <dbReference type="Proteomes" id="UP001501470"/>
    </source>
</evidence>
<evidence type="ECO:0000256" key="6">
    <source>
        <dbReference type="SAM" id="Phobius"/>
    </source>
</evidence>
<feature type="transmembrane region" description="Helical" evidence="6">
    <location>
        <begin position="566"/>
        <end position="587"/>
    </location>
</feature>
<reference evidence="9" key="1">
    <citation type="journal article" date="2019" name="Int. J. Syst. Evol. Microbiol.">
        <title>The Global Catalogue of Microorganisms (GCM) 10K type strain sequencing project: providing services to taxonomists for standard genome sequencing and annotation.</title>
        <authorList>
            <consortium name="The Broad Institute Genomics Platform"/>
            <consortium name="The Broad Institute Genome Sequencing Center for Infectious Disease"/>
            <person name="Wu L."/>
            <person name="Ma J."/>
        </authorList>
    </citation>
    <scope>NUCLEOTIDE SEQUENCE [LARGE SCALE GENOMIC DNA]</scope>
    <source>
        <strain evidence="9">JCM 15933</strain>
    </source>
</reference>
<feature type="domain" description="ABC3 transporter permease C-terminal" evidence="7">
    <location>
        <begin position="525"/>
        <end position="630"/>
    </location>
</feature>
<keyword evidence="2" id="KW-1003">Cell membrane</keyword>
<protein>
    <recommendedName>
        <fullName evidence="7">ABC3 transporter permease C-terminal domain-containing protein</fullName>
    </recommendedName>
</protein>